<gene>
    <name evidence="26" type="ORF">E1301_Tti014308</name>
</gene>
<evidence type="ECO:0000256" key="14">
    <source>
        <dbReference type="ARBA" id="ARBA00023140"/>
    </source>
</evidence>
<evidence type="ECO:0000256" key="18">
    <source>
        <dbReference type="ARBA" id="ARBA00046271"/>
    </source>
</evidence>
<evidence type="ECO:0000256" key="23">
    <source>
        <dbReference type="SAM" id="Phobius"/>
    </source>
</evidence>
<keyword evidence="3" id="KW-0813">Transport</keyword>
<keyword evidence="13 23" id="KW-0472">Membrane</keyword>
<feature type="transmembrane region" description="Helical" evidence="23">
    <location>
        <begin position="12"/>
        <end position="39"/>
    </location>
</feature>
<comment type="caution">
    <text evidence="26">The sequence shown here is derived from an EMBL/GenBank/DDBJ whole genome shotgun (WGS) entry which is preliminary data.</text>
</comment>
<evidence type="ECO:0000256" key="19">
    <source>
        <dbReference type="ARBA" id="ARBA00048666"/>
    </source>
</evidence>
<dbReference type="GO" id="GO:0001579">
    <property type="term" value="P:medium-chain fatty acid transport"/>
    <property type="evidence" value="ECO:0007669"/>
    <property type="project" value="TreeGrafter"/>
</dbReference>
<comment type="function">
    <text evidence="20">Acyl-CoA synthetase required for both the import of long chain fatty acids (LCFAs) (C14-C18) and the activation very long chain fatty acids (VLCFAs) (C20-C26) by esterification of the fatty acids into metabolically active CoA-thioesters for subsequent degradation or incorporation into phospholipids. The transport and fatty acyl-CoA synthetase activities are genetically separable and are thus independent activities. Esterifies VLCFAs in the peroxisome matrix. The VLCFAs are actively transported into peroxisomes by a PXA1-PXA2 heterodimeric transporter in the peroxisomal membrane.</text>
</comment>
<keyword evidence="5" id="KW-0436">Ligase</keyword>
<protein>
    <recommendedName>
        <fullName evidence="21">Very long-chain fatty acid transport protein</fullName>
        <ecNumber evidence="15">6.2.1.3</ecNumber>
    </recommendedName>
    <alternativeName>
        <fullName evidence="17">Long-chain-fatty-acid--CoA ligase</fullName>
    </alternativeName>
    <alternativeName>
        <fullName evidence="22">Very-long-chain acyl-CoA synthetase</fullName>
    </alternativeName>
</protein>
<evidence type="ECO:0000259" key="25">
    <source>
        <dbReference type="Pfam" id="PF13193"/>
    </source>
</evidence>
<evidence type="ECO:0000259" key="24">
    <source>
        <dbReference type="Pfam" id="PF00501"/>
    </source>
</evidence>
<comment type="catalytic activity">
    <reaction evidence="16">
        <text>a very long-chain fatty acid + ATP + CoA = a very long-chain fatty acyl-CoA + AMP + diphosphate</text>
        <dbReference type="Rhea" id="RHEA:54536"/>
        <dbReference type="ChEBI" id="CHEBI:30616"/>
        <dbReference type="ChEBI" id="CHEBI:33019"/>
        <dbReference type="ChEBI" id="CHEBI:57287"/>
        <dbReference type="ChEBI" id="CHEBI:58950"/>
        <dbReference type="ChEBI" id="CHEBI:138261"/>
        <dbReference type="ChEBI" id="CHEBI:456215"/>
    </reaction>
    <physiologicalReaction direction="left-to-right" evidence="16">
        <dbReference type="Rhea" id="RHEA:54537"/>
    </physiologicalReaction>
</comment>
<evidence type="ECO:0000256" key="11">
    <source>
        <dbReference type="ARBA" id="ARBA00023055"/>
    </source>
</evidence>
<dbReference type="PANTHER" id="PTHR43107:SF7">
    <property type="entry name" value="LONG-CHAIN FATTY ACID TRANSPORT PROTEIN 1"/>
    <property type="match status" value="1"/>
</dbReference>
<dbReference type="PANTHER" id="PTHR43107">
    <property type="entry name" value="LONG-CHAIN FATTY ACID TRANSPORT PROTEIN"/>
    <property type="match status" value="1"/>
</dbReference>
<dbReference type="GO" id="GO:0005778">
    <property type="term" value="C:peroxisomal membrane"/>
    <property type="evidence" value="ECO:0007669"/>
    <property type="project" value="UniProtKB-SubCell"/>
</dbReference>
<evidence type="ECO:0000313" key="27">
    <source>
        <dbReference type="Proteomes" id="UP000324632"/>
    </source>
</evidence>
<feature type="domain" description="AMP-binding enzyme C-terminal" evidence="25">
    <location>
        <begin position="525"/>
        <end position="600"/>
    </location>
</feature>
<keyword evidence="8" id="KW-0276">Fatty acid metabolism</keyword>
<reference evidence="26 27" key="1">
    <citation type="journal article" date="2019" name="Mol. Ecol. Resour.">
        <title>Chromosome-level genome assembly of Triplophysa tibetana, a fish adapted to the harsh high-altitude environment of the Tibetan Plateau.</title>
        <authorList>
            <person name="Yang X."/>
            <person name="Liu H."/>
            <person name="Ma Z."/>
            <person name="Zou Y."/>
            <person name="Zou M."/>
            <person name="Mao Y."/>
            <person name="Li X."/>
            <person name="Wang H."/>
            <person name="Chen T."/>
            <person name="Wang W."/>
            <person name="Yang R."/>
        </authorList>
    </citation>
    <scope>NUCLEOTIDE SEQUENCE [LARGE SCALE GENOMIC DNA]</scope>
    <source>
        <strain evidence="26">TTIB1903HZAU</strain>
        <tissue evidence="26">Muscle</tissue>
    </source>
</reference>
<dbReference type="SUPFAM" id="SSF56801">
    <property type="entry name" value="Acetyl-CoA synthetase-like"/>
    <property type="match status" value="1"/>
</dbReference>
<dbReference type="NCBIfam" id="NF006134">
    <property type="entry name" value="PRK08279.1"/>
    <property type="match status" value="1"/>
</dbReference>
<comment type="subcellular location">
    <subcellularLocation>
        <location evidence="1">Cell membrane</location>
        <topology evidence="1">Multi-pass membrane protein</topology>
    </subcellularLocation>
    <subcellularLocation>
        <location evidence="18">Peroxisome membrane</location>
    </subcellularLocation>
</comment>
<evidence type="ECO:0000256" key="7">
    <source>
        <dbReference type="ARBA" id="ARBA00022741"/>
    </source>
</evidence>
<evidence type="ECO:0000256" key="5">
    <source>
        <dbReference type="ARBA" id="ARBA00022598"/>
    </source>
</evidence>
<dbReference type="EC" id="6.2.1.3" evidence="15"/>
<dbReference type="Gene3D" id="3.40.50.12780">
    <property type="entry name" value="N-terminal domain of ligase-like"/>
    <property type="match status" value="1"/>
</dbReference>
<evidence type="ECO:0000256" key="9">
    <source>
        <dbReference type="ARBA" id="ARBA00022840"/>
    </source>
</evidence>
<dbReference type="EMBL" id="SOYY01000004">
    <property type="protein sequence ID" value="KAA0721697.1"/>
    <property type="molecule type" value="Genomic_DNA"/>
</dbReference>
<keyword evidence="12" id="KW-0443">Lipid metabolism</keyword>
<evidence type="ECO:0000256" key="16">
    <source>
        <dbReference type="ARBA" id="ARBA00036527"/>
    </source>
</evidence>
<organism evidence="26 27">
    <name type="scientific">Triplophysa tibetana</name>
    <dbReference type="NCBI Taxonomy" id="1572043"/>
    <lineage>
        <taxon>Eukaryota</taxon>
        <taxon>Metazoa</taxon>
        <taxon>Chordata</taxon>
        <taxon>Craniata</taxon>
        <taxon>Vertebrata</taxon>
        <taxon>Euteleostomi</taxon>
        <taxon>Actinopterygii</taxon>
        <taxon>Neopterygii</taxon>
        <taxon>Teleostei</taxon>
        <taxon>Ostariophysi</taxon>
        <taxon>Cypriniformes</taxon>
        <taxon>Nemacheilidae</taxon>
        <taxon>Triplophysa</taxon>
    </lineage>
</organism>
<keyword evidence="7" id="KW-0547">Nucleotide-binding</keyword>
<dbReference type="GO" id="GO:0005324">
    <property type="term" value="F:long-chain fatty acid transmembrane transporter activity"/>
    <property type="evidence" value="ECO:0007669"/>
    <property type="project" value="TreeGrafter"/>
</dbReference>
<evidence type="ECO:0000256" key="17">
    <source>
        <dbReference type="ARBA" id="ARBA00041297"/>
    </source>
</evidence>
<feature type="domain" description="AMP-dependent synthetase/ligase" evidence="24">
    <location>
        <begin position="84"/>
        <end position="418"/>
    </location>
</feature>
<keyword evidence="6 23" id="KW-0812">Transmembrane</keyword>
<dbReference type="GO" id="GO:0005789">
    <property type="term" value="C:endoplasmic reticulum membrane"/>
    <property type="evidence" value="ECO:0007669"/>
    <property type="project" value="TreeGrafter"/>
</dbReference>
<dbReference type="FunFam" id="3.30.300.30:FF:000002">
    <property type="entry name" value="Long-chain fatty acid transport protein 1"/>
    <property type="match status" value="1"/>
</dbReference>
<dbReference type="PROSITE" id="PS00455">
    <property type="entry name" value="AMP_BINDING"/>
    <property type="match status" value="1"/>
</dbReference>
<dbReference type="GO" id="GO:0090434">
    <property type="term" value="F:oleoyl-CoA ligase activity"/>
    <property type="evidence" value="ECO:0007669"/>
    <property type="project" value="TreeGrafter"/>
</dbReference>
<dbReference type="InterPro" id="IPR025110">
    <property type="entry name" value="AMP-bd_C"/>
</dbReference>
<evidence type="ECO:0000256" key="2">
    <source>
        <dbReference type="ARBA" id="ARBA00006432"/>
    </source>
</evidence>
<evidence type="ECO:0000256" key="8">
    <source>
        <dbReference type="ARBA" id="ARBA00022832"/>
    </source>
</evidence>
<dbReference type="GO" id="GO:0005886">
    <property type="term" value="C:plasma membrane"/>
    <property type="evidence" value="ECO:0007669"/>
    <property type="project" value="UniProtKB-SubCell"/>
</dbReference>
<evidence type="ECO:0000256" key="12">
    <source>
        <dbReference type="ARBA" id="ARBA00023098"/>
    </source>
</evidence>
<dbReference type="InterPro" id="IPR045851">
    <property type="entry name" value="AMP-bd_C_sf"/>
</dbReference>
<evidence type="ECO:0000313" key="26">
    <source>
        <dbReference type="EMBL" id="KAA0721697.1"/>
    </source>
</evidence>
<dbReference type="InterPro" id="IPR000873">
    <property type="entry name" value="AMP-dep_synth/lig_dom"/>
</dbReference>
<keyword evidence="14" id="KW-0576">Peroxisome</keyword>
<evidence type="ECO:0000256" key="10">
    <source>
        <dbReference type="ARBA" id="ARBA00022989"/>
    </source>
</evidence>
<dbReference type="Proteomes" id="UP000324632">
    <property type="component" value="Chromosome 4"/>
</dbReference>
<dbReference type="GO" id="GO:0044539">
    <property type="term" value="P:long-chain fatty acid import into cell"/>
    <property type="evidence" value="ECO:0007669"/>
    <property type="project" value="TreeGrafter"/>
</dbReference>
<evidence type="ECO:0000256" key="22">
    <source>
        <dbReference type="ARBA" id="ARBA00078285"/>
    </source>
</evidence>
<dbReference type="FunFam" id="3.40.50.12780:FF:000019">
    <property type="entry name" value="Long-chain fatty acid transporter"/>
    <property type="match status" value="1"/>
</dbReference>
<evidence type="ECO:0000256" key="6">
    <source>
        <dbReference type="ARBA" id="ARBA00022692"/>
    </source>
</evidence>
<evidence type="ECO:0000256" key="15">
    <source>
        <dbReference type="ARBA" id="ARBA00026121"/>
    </source>
</evidence>
<evidence type="ECO:0000256" key="4">
    <source>
        <dbReference type="ARBA" id="ARBA00022475"/>
    </source>
</evidence>
<dbReference type="InterPro" id="IPR042099">
    <property type="entry name" value="ANL_N_sf"/>
</dbReference>
<dbReference type="Gene3D" id="3.30.300.30">
    <property type="match status" value="1"/>
</dbReference>
<keyword evidence="11" id="KW-0445">Lipid transport</keyword>
<name>A0A5A9PLS7_9TELE</name>
<dbReference type="InterPro" id="IPR020845">
    <property type="entry name" value="AMP-binding_CS"/>
</dbReference>
<keyword evidence="10 23" id="KW-1133">Transmembrane helix</keyword>
<evidence type="ECO:0000256" key="13">
    <source>
        <dbReference type="ARBA" id="ARBA00023136"/>
    </source>
</evidence>
<comment type="catalytic activity">
    <reaction evidence="19">
        <text>tetracosanoate + ATP + CoA = tetracosanoyl-CoA + AMP + diphosphate</text>
        <dbReference type="Rhea" id="RHEA:33639"/>
        <dbReference type="ChEBI" id="CHEBI:30616"/>
        <dbReference type="ChEBI" id="CHEBI:31014"/>
        <dbReference type="ChEBI" id="CHEBI:33019"/>
        <dbReference type="ChEBI" id="CHEBI:57287"/>
        <dbReference type="ChEBI" id="CHEBI:65052"/>
        <dbReference type="ChEBI" id="CHEBI:456215"/>
    </reaction>
    <physiologicalReaction direction="left-to-right" evidence="19">
        <dbReference type="Rhea" id="RHEA:33640"/>
    </physiologicalReaction>
</comment>
<evidence type="ECO:0000256" key="21">
    <source>
        <dbReference type="ARBA" id="ARBA00068795"/>
    </source>
</evidence>
<dbReference type="GO" id="GO:0005743">
    <property type="term" value="C:mitochondrial inner membrane"/>
    <property type="evidence" value="ECO:0007669"/>
    <property type="project" value="TreeGrafter"/>
</dbReference>
<comment type="similarity">
    <text evidence="2">Belongs to the ATP-dependent AMP-binding enzyme family.</text>
</comment>
<proteinExistence type="inferred from homology"/>
<keyword evidence="4" id="KW-1003">Cell membrane</keyword>
<dbReference type="Pfam" id="PF13193">
    <property type="entry name" value="AMP-binding_C"/>
    <property type="match status" value="1"/>
</dbReference>
<keyword evidence="9" id="KW-0067">ATP-binding</keyword>
<sequence>MGSGDGVRFPVALLSVGLLCVLGVSWLWSFFALLGLYLFSGGWRFLYIAACTLKRDLFGLYVLLRMKLSLSHHMRARSTIPSIFAQRVALHPDKPALVEESTGEVWSFSELDRRSNAVARWALAQGWASGDVVAVFMESRPLVVALWLGLAKVGVETAFINFNLQRDALMHCVGVSGAKGMAFGAELVDAVTEVRESLSDLSLFCSGTVQAGTLNSLSAQSLDALLAECPDGPLAVTHNKSFNDRLFYIYTSGTTGLPKAAIVVHSRYYRIVMFAYYSFGLRPDDVLYCCLPLYHSAGNILGVGQCLLFGLTVVVRRKFSASRFWDDCVRYNCTVIQYIGEICRYLLSQPVRPSESRHQVRVAMGNGLRLNVWEAFTKRFNIKRIGEFYGATECNCGLANLDNKVGACGFNSVILPNVYPIRLLKVNEDTMELIRDAHGLCVPCKPGEPGIIVGRINPDDPLRRFDGYANQEATNKKITHDVFSEGDSAYVSGDLMVMDEFGYVYFRDRSGDTFRWRGENVSTTEVEGVLSSLLNQTDVAVYGVSVPGVEGRAGMAAIAHTTEDFHCQRFVGDVQKNLPSYARPVFLRLSPEVDKTGTFKIKKTRLQREGFDPRQTSDRILFLNSREGRYEALTEELYNDIMQGEISL</sequence>
<evidence type="ECO:0000256" key="3">
    <source>
        <dbReference type="ARBA" id="ARBA00022448"/>
    </source>
</evidence>
<dbReference type="GO" id="GO:0005524">
    <property type="term" value="F:ATP binding"/>
    <property type="evidence" value="ECO:0007669"/>
    <property type="project" value="UniProtKB-KW"/>
</dbReference>
<evidence type="ECO:0000256" key="1">
    <source>
        <dbReference type="ARBA" id="ARBA00004651"/>
    </source>
</evidence>
<keyword evidence="27" id="KW-1185">Reference proteome</keyword>
<dbReference type="Pfam" id="PF00501">
    <property type="entry name" value="AMP-binding"/>
    <property type="match status" value="1"/>
</dbReference>
<evidence type="ECO:0000256" key="20">
    <source>
        <dbReference type="ARBA" id="ARBA00060276"/>
    </source>
</evidence>
<accession>A0A5A9PLS7</accession>
<dbReference type="AlphaFoldDB" id="A0A5A9PLS7"/>